<evidence type="ECO:0008006" key="2">
    <source>
        <dbReference type="Google" id="ProtNLM"/>
    </source>
</evidence>
<dbReference type="AlphaFoldDB" id="A0A3B1D5L9"/>
<dbReference type="Gene3D" id="3.30.70.60">
    <property type="match status" value="1"/>
</dbReference>
<dbReference type="GO" id="GO:0043107">
    <property type="term" value="P:type IV pilus-dependent motility"/>
    <property type="evidence" value="ECO:0007669"/>
    <property type="project" value="InterPro"/>
</dbReference>
<dbReference type="PANTHER" id="PTHR39555">
    <property type="entry name" value="FIMBRIAL ASSEMBLY PROTEIN PILO-LIKE PROTEIN-RELATED"/>
    <property type="match status" value="1"/>
</dbReference>
<organism evidence="1">
    <name type="scientific">hydrothermal vent metagenome</name>
    <dbReference type="NCBI Taxonomy" id="652676"/>
    <lineage>
        <taxon>unclassified sequences</taxon>
        <taxon>metagenomes</taxon>
        <taxon>ecological metagenomes</taxon>
    </lineage>
</organism>
<accession>A0A3B1D5L9</accession>
<dbReference type="EMBL" id="UOGK01000023">
    <property type="protein sequence ID" value="VAX35972.1"/>
    <property type="molecule type" value="Genomic_DNA"/>
</dbReference>
<dbReference type="Pfam" id="PF04350">
    <property type="entry name" value="PilO"/>
    <property type="match status" value="1"/>
</dbReference>
<reference evidence="1" key="1">
    <citation type="submission" date="2018-06" db="EMBL/GenBank/DDBJ databases">
        <authorList>
            <person name="Zhirakovskaya E."/>
        </authorList>
    </citation>
    <scope>NUCLEOTIDE SEQUENCE</scope>
</reference>
<dbReference type="InterPro" id="IPR014717">
    <property type="entry name" value="Transl_elong_EF1B/ribsomal_bS6"/>
</dbReference>
<evidence type="ECO:0000313" key="1">
    <source>
        <dbReference type="EMBL" id="VAX35972.1"/>
    </source>
</evidence>
<dbReference type="GO" id="GO:0043683">
    <property type="term" value="P:type IV pilus assembly"/>
    <property type="evidence" value="ECO:0007669"/>
    <property type="project" value="InterPro"/>
</dbReference>
<dbReference type="InterPro" id="IPR007445">
    <property type="entry name" value="PilO"/>
</dbReference>
<protein>
    <recommendedName>
        <fullName evidence="2">Type IV pilus biogenesis protein PilO</fullName>
    </recommendedName>
</protein>
<name>A0A3B1D5L9_9ZZZZ</name>
<gene>
    <name evidence="1" type="ORF">MNBD_PLANCTO03-2389</name>
</gene>
<proteinExistence type="predicted"/>
<dbReference type="PANTHER" id="PTHR39555:SF1">
    <property type="entry name" value="TYPE IV PILUS INNER MEMBRANE COMPONENT PILO"/>
    <property type="match status" value="1"/>
</dbReference>
<sequence>MNLGLRESVVLALVLAIPVASYALVFSPQNKEISSALQEISHKKDLLDSLRIETARNDDLAQANAEISDRIAEIESRLPSTKEIDNVVRQISELAVTSGLTPPTLASGKPIEAGTYWEQPLTVTTSGNFAGFYRFLQKLERLPRITRIPEFSLRRDAKNDGVIAIEFTLSIFFLDENP</sequence>